<dbReference type="Gene3D" id="3.40.50.1820">
    <property type="entry name" value="alpha/beta hydrolase"/>
    <property type="match status" value="1"/>
</dbReference>
<dbReference type="PRINTS" id="PR00111">
    <property type="entry name" value="ABHYDROLASE"/>
</dbReference>
<dbReference type="PANTHER" id="PTHR43798">
    <property type="entry name" value="MONOACYLGLYCEROL LIPASE"/>
    <property type="match status" value="1"/>
</dbReference>
<dbReference type="GO" id="GO:0016020">
    <property type="term" value="C:membrane"/>
    <property type="evidence" value="ECO:0007669"/>
    <property type="project" value="TreeGrafter"/>
</dbReference>
<keyword evidence="1 3" id="KW-0378">Hydrolase</keyword>
<evidence type="ECO:0000313" key="6">
    <source>
        <dbReference type="Proteomes" id="UP000199693"/>
    </source>
</evidence>
<evidence type="ECO:0000313" key="5">
    <source>
        <dbReference type="Proteomes" id="UP000198309"/>
    </source>
</evidence>
<dbReference type="PANTHER" id="PTHR43798:SF31">
    <property type="entry name" value="AB HYDROLASE SUPERFAMILY PROTEIN YCLE"/>
    <property type="match status" value="1"/>
</dbReference>
<dbReference type="SUPFAM" id="SSF53474">
    <property type="entry name" value="alpha/beta-Hydrolases"/>
    <property type="match status" value="1"/>
</dbReference>
<gene>
    <name evidence="3" type="ORF">SAMN05216189_103128</name>
    <name evidence="4" type="ORF">SAMN06295949_14039</name>
</gene>
<dbReference type="PRINTS" id="PR00412">
    <property type="entry name" value="EPOXHYDRLASE"/>
</dbReference>
<keyword evidence="5" id="KW-1185">Reference proteome</keyword>
<protein>
    <submittedName>
        <fullName evidence="3">2-hydroxy-6-oxonona-2,4-dienedioate hydrolase/4,5:9,10-diseco-3-hydroxy-5,9,17-trioxoandrosta-1(10),2-diene-4-oate hydrolase</fullName>
    </submittedName>
</protein>
<dbReference type="InterPro" id="IPR000073">
    <property type="entry name" value="AB_hydrolase_1"/>
</dbReference>
<accession>A0A239NC73</accession>
<dbReference type="Proteomes" id="UP000198309">
    <property type="component" value="Unassembled WGS sequence"/>
</dbReference>
<dbReference type="Proteomes" id="UP000199693">
    <property type="component" value="Unassembled WGS sequence"/>
</dbReference>
<organism evidence="3 6">
    <name type="scientific">Pseudomonas delhiensis</name>
    <dbReference type="NCBI Taxonomy" id="366289"/>
    <lineage>
        <taxon>Bacteria</taxon>
        <taxon>Pseudomonadati</taxon>
        <taxon>Pseudomonadota</taxon>
        <taxon>Gammaproteobacteria</taxon>
        <taxon>Pseudomonadales</taxon>
        <taxon>Pseudomonadaceae</taxon>
        <taxon>Pseudomonas</taxon>
    </lineage>
</organism>
<dbReference type="GO" id="GO:0016787">
    <property type="term" value="F:hydrolase activity"/>
    <property type="evidence" value="ECO:0007669"/>
    <property type="project" value="UniProtKB-KW"/>
</dbReference>
<reference evidence="4 5" key="2">
    <citation type="submission" date="2017-06" db="EMBL/GenBank/DDBJ databases">
        <authorList>
            <person name="Varghese N."/>
            <person name="Submissions S."/>
        </authorList>
    </citation>
    <scope>NUCLEOTIDE SEQUENCE [LARGE SCALE GENOMIC DNA]</scope>
    <source>
        <strain evidence="4 5">RLD-1</strain>
    </source>
</reference>
<feature type="domain" description="AB hydrolase-1" evidence="2">
    <location>
        <begin position="32"/>
        <end position="271"/>
    </location>
</feature>
<evidence type="ECO:0000313" key="3">
    <source>
        <dbReference type="EMBL" id="SDK19064.1"/>
    </source>
</evidence>
<dbReference type="InterPro" id="IPR050266">
    <property type="entry name" value="AB_hydrolase_sf"/>
</dbReference>
<dbReference type="InterPro" id="IPR000639">
    <property type="entry name" value="Epox_hydrolase-like"/>
</dbReference>
<dbReference type="AlphaFoldDB" id="A0A239NC73"/>
<dbReference type="EMBL" id="FZPC01000040">
    <property type="protein sequence ID" value="SNT51848.1"/>
    <property type="molecule type" value="Genomic_DNA"/>
</dbReference>
<dbReference type="EMBL" id="FNEC01000031">
    <property type="protein sequence ID" value="SDK19064.1"/>
    <property type="molecule type" value="Genomic_DNA"/>
</dbReference>
<proteinExistence type="predicted"/>
<evidence type="ECO:0000313" key="4">
    <source>
        <dbReference type="EMBL" id="SNT51848.1"/>
    </source>
</evidence>
<dbReference type="InterPro" id="IPR029058">
    <property type="entry name" value="AB_hydrolase_fold"/>
</dbReference>
<evidence type="ECO:0000256" key="1">
    <source>
        <dbReference type="ARBA" id="ARBA00022801"/>
    </source>
</evidence>
<evidence type="ECO:0000259" key="2">
    <source>
        <dbReference type="Pfam" id="PF00561"/>
    </source>
</evidence>
<dbReference type="Pfam" id="PF00561">
    <property type="entry name" value="Abhydrolase_1"/>
    <property type="match status" value="1"/>
</dbReference>
<name>A0A239NC73_9PSED</name>
<sequence length="290" mass="31552">MNMKETISELQTRSVVVGKRQIFVAEKGTGHPVLMLHGGGPGASGLSNYSRNIDALADRFRVLVVDMPGYGKSSKGVNRDDPFGDLASTMLALLDVLGIKSAHIIGNSLGGACGLRMALEAPSRVSGLILMGPGGVNTTRSLPTPGLKLLLDYYNGDGPSLEKITHFIRDYLVYDGSQVSDAMIEERYRSSIDPEVVKQPPLRRPPSLGAAIRMDFTRDHRLKTCQVPTLVLWGTEDLVNRPSGGATLLKRMPNCDLYLFAKTGHWVQWERADQFNAISTSFLAVNTPKA</sequence>
<reference evidence="3 6" key="1">
    <citation type="submission" date="2016-10" db="EMBL/GenBank/DDBJ databases">
        <authorList>
            <person name="de Groot N.N."/>
        </authorList>
    </citation>
    <scope>NUCLEOTIDE SEQUENCE [LARGE SCALE GENOMIC DNA]</scope>
    <source>
        <strain evidence="3 6">CCM 7361</strain>
    </source>
</reference>